<gene>
    <name evidence="1" type="ORF">EQG79_09335</name>
</gene>
<reference evidence="1 2" key="1">
    <citation type="submission" date="2019-01" db="EMBL/GenBank/DDBJ databases">
        <title>Spirosoma flava sp. nov., a propanil-degrading bacterium isolated from herbicide-contaminated soil.</title>
        <authorList>
            <person name="Zhang L."/>
            <person name="Jiang J.-D."/>
        </authorList>
    </citation>
    <scope>NUCLEOTIDE SEQUENCE [LARGE SCALE GENOMIC DNA]</scope>
    <source>
        <strain evidence="1 2">TY50</strain>
    </source>
</reference>
<sequence>MKTLQDFDFSGFSALESILEKTYGGVAQALASLTLFAHPETVAQTGNRALFPIIRATAVSQRGTVLVDKKLVLCDNTSCQDAFLWTHSLKYRQFKDVQFNHVYSINEPDYYTSLANICVTPVFLAKLTDTHEEFKAILRYRVYACYGFVPTGFALPEKPTVYDQLEWAPFMPVVNNLADVIRKRLIKKKKARAAIAVQNFGWIFSDDAV</sequence>
<proteinExistence type="predicted"/>
<dbReference type="Proteomes" id="UP000290407">
    <property type="component" value="Unassembled WGS sequence"/>
</dbReference>
<organism evidence="1 2">
    <name type="scientific">Spirosoma sordidisoli</name>
    <dbReference type="NCBI Taxonomy" id="2502893"/>
    <lineage>
        <taxon>Bacteria</taxon>
        <taxon>Pseudomonadati</taxon>
        <taxon>Bacteroidota</taxon>
        <taxon>Cytophagia</taxon>
        <taxon>Cytophagales</taxon>
        <taxon>Cytophagaceae</taxon>
        <taxon>Spirosoma</taxon>
    </lineage>
</organism>
<keyword evidence="2" id="KW-1185">Reference proteome</keyword>
<dbReference type="EMBL" id="SBLB01000002">
    <property type="protein sequence ID" value="RYC70063.1"/>
    <property type="molecule type" value="Genomic_DNA"/>
</dbReference>
<dbReference type="RefSeq" id="WP_129601291.1">
    <property type="nucleotide sequence ID" value="NZ_SBLB01000002.1"/>
</dbReference>
<evidence type="ECO:0000313" key="1">
    <source>
        <dbReference type="EMBL" id="RYC70063.1"/>
    </source>
</evidence>
<protein>
    <submittedName>
        <fullName evidence="1">Uncharacterized protein</fullName>
    </submittedName>
</protein>
<evidence type="ECO:0000313" key="2">
    <source>
        <dbReference type="Proteomes" id="UP000290407"/>
    </source>
</evidence>
<name>A0A4Q2UKL6_9BACT</name>
<comment type="caution">
    <text evidence="1">The sequence shown here is derived from an EMBL/GenBank/DDBJ whole genome shotgun (WGS) entry which is preliminary data.</text>
</comment>
<accession>A0A4Q2UKL6</accession>
<dbReference type="AlphaFoldDB" id="A0A4Q2UKL6"/>